<dbReference type="EMBL" id="CM001441">
    <property type="protein sequence ID" value="EHQ89164.1"/>
    <property type="molecule type" value="Genomic_DNA"/>
</dbReference>
<dbReference type="AlphaFoldDB" id="H5XU68"/>
<evidence type="ECO:0000313" key="2">
    <source>
        <dbReference type="Proteomes" id="UP000005104"/>
    </source>
</evidence>
<dbReference type="Proteomes" id="UP000005104">
    <property type="component" value="Chromosome"/>
</dbReference>
<proteinExistence type="predicted"/>
<protein>
    <submittedName>
        <fullName evidence="1">Uncharacterized protein</fullName>
    </submittedName>
</protein>
<keyword evidence="2" id="KW-1185">Reference proteome</keyword>
<accession>H5XU68</accession>
<name>H5XU68_9FIRM</name>
<sequence>MYRLKSYHLNQVNTVVKPQESSREVSLHGLNPLFMKCRS</sequence>
<reference evidence="1 2" key="1">
    <citation type="submission" date="2011-11" db="EMBL/GenBank/DDBJ databases">
        <title>The Noncontiguous Finished genome of Desulfosporosinus youngiae DSM 17734.</title>
        <authorList>
            <consortium name="US DOE Joint Genome Institute (JGI-PGF)"/>
            <person name="Lucas S."/>
            <person name="Han J."/>
            <person name="Lapidus A."/>
            <person name="Cheng J.-F."/>
            <person name="Goodwin L."/>
            <person name="Pitluck S."/>
            <person name="Peters L."/>
            <person name="Ovchinnikova G."/>
            <person name="Lu M."/>
            <person name="Land M.L."/>
            <person name="Hauser L."/>
            <person name="Pester M."/>
            <person name="Spring S."/>
            <person name="Ollivier B."/>
            <person name="Rattei T."/>
            <person name="Klenk H.-P."/>
            <person name="Wagner M."/>
            <person name="Loy A."/>
            <person name="Woyke T.J."/>
        </authorList>
    </citation>
    <scope>NUCLEOTIDE SEQUENCE [LARGE SCALE GENOMIC DNA]</scope>
    <source>
        <strain evidence="1 2">DSM 17734</strain>
    </source>
</reference>
<dbReference type="HOGENOM" id="CLU_3308612_0_0_9"/>
<organism evidence="1 2">
    <name type="scientific">Desulfosporosinus youngiae DSM 17734</name>
    <dbReference type="NCBI Taxonomy" id="768710"/>
    <lineage>
        <taxon>Bacteria</taxon>
        <taxon>Bacillati</taxon>
        <taxon>Bacillota</taxon>
        <taxon>Clostridia</taxon>
        <taxon>Eubacteriales</taxon>
        <taxon>Desulfitobacteriaceae</taxon>
        <taxon>Desulfosporosinus</taxon>
    </lineage>
</organism>
<gene>
    <name evidence="1" type="ORF">DesyoDRAFT_2070</name>
</gene>
<evidence type="ECO:0000313" key="1">
    <source>
        <dbReference type="EMBL" id="EHQ89164.1"/>
    </source>
</evidence>